<evidence type="ECO:0000313" key="3">
    <source>
        <dbReference type="Proteomes" id="UP000630923"/>
    </source>
</evidence>
<protein>
    <submittedName>
        <fullName evidence="2">2-hydroxychromene-2-carboxylate isomerase</fullName>
    </submittedName>
</protein>
<dbReference type="AlphaFoldDB" id="A0A919AYU3"/>
<feature type="domain" description="DSBA-like thioredoxin" evidence="1">
    <location>
        <begin position="240"/>
        <end position="424"/>
    </location>
</feature>
<accession>A0A919AYU3</accession>
<evidence type="ECO:0000313" key="2">
    <source>
        <dbReference type="EMBL" id="GHF30083.1"/>
    </source>
</evidence>
<comment type="caution">
    <text evidence="2">The sequence shown here is derived from an EMBL/GenBank/DDBJ whole genome shotgun (WGS) entry which is preliminary data.</text>
</comment>
<dbReference type="SUPFAM" id="SSF52833">
    <property type="entry name" value="Thioredoxin-like"/>
    <property type="match status" value="2"/>
</dbReference>
<dbReference type="Proteomes" id="UP000630923">
    <property type="component" value="Unassembled WGS sequence"/>
</dbReference>
<dbReference type="InterPro" id="IPR051924">
    <property type="entry name" value="GST_Kappa/NadH"/>
</dbReference>
<keyword evidence="3" id="KW-1185">Reference proteome</keyword>
<dbReference type="Pfam" id="PF01323">
    <property type="entry name" value="DSBA"/>
    <property type="match status" value="1"/>
</dbReference>
<keyword evidence="2" id="KW-0413">Isomerase</keyword>
<dbReference type="InterPro" id="IPR001853">
    <property type="entry name" value="DSBA-like_thioredoxin_dom"/>
</dbReference>
<dbReference type="Gene3D" id="3.40.30.10">
    <property type="entry name" value="Glutaredoxin"/>
    <property type="match status" value="2"/>
</dbReference>
<organism evidence="2 3">
    <name type="scientific">Kordiimonas sediminis</name>
    <dbReference type="NCBI Taxonomy" id="1735581"/>
    <lineage>
        <taxon>Bacteria</taxon>
        <taxon>Pseudomonadati</taxon>
        <taxon>Pseudomonadota</taxon>
        <taxon>Alphaproteobacteria</taxon>
        <taxon>Kordiimonadales</taxon>
        <taxon>Kordiimonadaceae</taxon>
        <taxon>Kordiimonas</taxon>
    </lineage>
</organism>
<reference evidence="2" key="2">
    <citation type="submission" date="2020-09" db="EMBL/GenBank/DDBJ databases">
        <authorList>
            <person name="Sun Q."/>
            <person name="Kim S."/>
        </authorList>
    </citation>
    <scope>NUCLEOTIDE SEQUENCE</scope>
    <source>
        <strain evidence="2">KCTC 42590</strain>
    </source>
</reference>
<name>A0A919AYU3_9PROT</name>
<sequence length="428" mass="48375">MTVKTFLRASAARLLTSESLLSTRRFLTEAGRRVSRKRHQLVYFHRVDDPYCQLMVQSLPMLQERFDIDIIPKVIERLPANMYPDPQRYEAYSILDASRLAHLYGLGFPDGARVPDRLGVGMASMHLAAQESHPDFFAMAADLGAAVWRQDIPRIRNSCAVADMDDTKIRANEALLRQLGHYTSGSVFYGGEFYVGLDRLDHLERRLNSLGAGDGEVHFELARLWRYQLDELDRSIAGRTVEMYFSIRSPYSYIALHQAAELAEKTSITLRLKPVLPMVMRGLPVPAAKRWYILQDAAREARIENIPFGFAVDPLGLATERAMAVGFRLMEEGRGLPFFLSFMQAVWAEGVDGTTDKGLAYALREVGEDQSWISNTMDDDLWRARAEANRQEMLSLGSWGVPTFRVGPLVTWGQDRLWAVVEALKSAP</sequence>
<dbReference type="EMBL" id="BNCI01000002">
    <property type="protein sequence ID" value="GHF30083.1"/>
    <property type="molecule type" value="Genomic_DNA"/>
</dbReference>
<gene>
    <name evidence="2" type="ORF">GCM10017044_26790</name>
</gene>
<proteinExistence type="predicted"/>
<dbReference type="PANTHER" id="PTHR42943:SF2">
    <property type="entry name" value="GLUTATHIONE S-TRANSFERASE KAPPA 1"/>
    <property type="match status" value="1"/>
</dbReference>
<dbReference type="GO" id="GO:0016491">
    <property type="term" value="F:oxidoreductase activity"/>
    <property type="evidence" value="ECO:0007669"/>
    <property type="project" value="InterPro"/>
</dbReference>
<evidence type="ECO:0000259" key="1">
    <source>
        <dbReference type="Pfam" id="PF01323"/>
    </source>
</evidence>
<reference evidence="2" key="1">
    <citation type="journal article" date="2014" name="Int. J. Syst. Evol. Microbiol.">
        <title>Complete genome sequence of Corynebacterium casei LMG S-19264T (=DSM 44701T), isolated from a smear-ripened cheese.</title>
        <authorList>
            <consortium name="US DOE Joint Genome Institute (JGI-PGF)"/>
            <person name="Walter F."/>
            <person name="Albersmeier A."/>
            <person name="Kalinowski J."/>
            <person name="Ruckert C."/>
        </authorList>
    </citation>
    <scope>NUCLEOTIDE SEQUENCE</scope>
    <source>
        <strain evidence="2">KCTC 42590</strain>
    </source>
</reference>
<dbReference type="GO" id="GO:0016853">
    <property type="term" value="F:isomerase activity"/>
    <property type="evidence" value="ECO:0007669"/>
    <property type="project" value="UniProtKB-KW"/>
</dbReference>
<dbReference type="InterPro" id="IPR036249">
    <property type="entry name" value="Thioredoxin-like_sf"/>
</dbReference>
<dbReference type="RefSeq" id="WP_191253796.1">
    <property type="nucleotide sequence ID" value="NZ_BNCI01000002.1"/>
</dbReference>
<dbReference type="PANTHER" id="PTHR42943">
    <property type="entry name" value="GLUTATHIONE S-TRANSFERASE KAPPA"/>
    <property type="match status" value="1"/>
</dbReference>